<dbReference type="RefSeq" id="WP_129718816.1">
    <property type="nucleotide sequence ID" value="NZ_PRLK01000005.1"/>
</dbReference>
<name>A0ABY0FKG2_9BACT</name>
<evidence type="ECO:0000259" key="2">
    <source>
        <dbReference type="Pfam" id="PF03703"/>
    </source>
</evidence>
<evidence type="ECO:0000313" key="4">
    <source>
        <dbReference type="Proteomes" id="UP001190925"/>
    </source>
</evidence>
<keyword evidence="4" id="KW-1185">Reference proteome</keyword>
<feature type="transmembrane region" description="Helical" evidence="1">
    <location>
        <begin position="58"/>
        <end position="85"/>
    </location>
</feature>
<dbReference type="EMBL" id="PRLK01000005">
    <property type="protein sequence ID" value="RYC72606.1"/>
    <property type="molecule type" value="Genomic_DNA"/>
</dbReference>
<evidence type="ECO:0000313" key="3">
    <source>
        <dbReference type="EMBL" id="RYC72606.1"/>
    </source>
</evidence>
<feature type="transmembrane region" description="Helical" evidence="1">
    <location>
        <begin position="34"/>
        <end position="52"/>
    </location>
</feature>
<dbReference type="InterPro" id="IPR005182">
    <property type="entry name" value="YdbS-like_PH"/>
</dbReference>
<feature type="domain" description="YdbS-like PH" evidence="2">
    <location>
        <begin position="78"/>
        <end position="154"/>
    </location>
</feature>
<dbReference type="Proteomes" id="UP001190925">
    <property type="component" value="Unassembled WGS sequence"/>
</dbReference>
<gene>
    <name evidence="3" type="ORF">G6CMJM_00410</name>
</gene>
<protein>
    <recommendedName>
        <fullName evidence="2">YdbS-like PH domain-containing protein</fullName>
    </recommendedName>
</protein>
<keyword evidence="1" id="KW-0812">Transmembrane</keyword>
<evidence type="ECO:0000256" key="1">
    <source>
        <dbReference type="SAM" id="Phobius"/>
    </source>
</evidence>
<accession>A0ABY0FKG2</accession>
<keyword evidence="1" id="KW-1133">Transmembrane helix</keyword>
<reference evidence="3 4" key="2">
    <citation type="journal article" date="2020" name="Cell Rep.">
        <title>Acquisition and Adaptation of Ultra-small Parasitic Reduced Genome Bacteria to Mammalian Hosts.</title>
        <authorList>
            <person name="McLean J.S."/>
            <person name="Bor B."/>
            <person name="Kerns K.A."/>
            <person name="Liu Q."/>
            <person name="To T.T."/>
            <person name="Solden L."/>
            <person name="Hendrickson E.L."/>
            <person name="Wrighton K."/>
            <person name="Shi W."/>
            <person name="He X."/>
        </authorList>
    </citation>
    <scope>NUCLEOTIDE SEQUENCE [LARGE SCALE GENOMIC DNA]</scope>
    <source>
        <strain evidence="3 4">TM7_CMJM_G6_1_HOT_870</strain>
    </source>
</reference>
<dbReference type="Pfam" id="PF03703">
    <property type="entry name" value="bPH_2"/>
    <property type="match status" value="1"/>
</dbReference>
<keyword evidence="1" id="KW-0472">Membrane</keyword>
<organism evidence="3 4">
    <name type="scientific">Candidatus Nanogingivalis gingivitcus</name>
    <dbReference type="NCBI Taxonomy" id="2171992"/>
    <lineage>
        <taxon>Bacteria</taxon>
        <taxon>Candidatus Saccharimonadota</taxon>
        <taxon>Candidatus Nanosyncoccalia</taxon>
        <taxon>Candidatus Nanogingivales</taxon>
        <taxon>Candidatus Nanogingivalaceae</taxon>
        <taxon>Candidatus Nanogingivalis</taxon>
    </lineage>
</organism>
<reference evidence="3 4" key="1">
    <citation type="journal article" date="2018" name="bioRxiv">
        <title>Evidence of independent acquisition and adaption of ultra-small bacteria to human hosts across the highly diverse yet reduced genomes of the phylum Saccharibacteria.</title>
        <authorList>
            <person name="McLean J.S."/>
            <person name="Bor B."/>
            <person name="To T.T."/>
            <person name="Liu Q."/>
            <person name="Kearns K.A."/>
            <person name="Solden L.M."/>
            <person name="Wrighton K.C."/>
            <person name="He X."/>
            <person name="Shi W."/>
        </authorList>
    </citation>
    <scope>NUCLEOTIDE SEQUENCE [LARGE SCALE GENOMIC DNA]</scope>
    <source>
        <strain evidence="3 4">TM7_CMJM_G6_1_HOT_870</strain>
    </source>
</reference>
<proteinExistence type="predicted"/>
<comment type="caution">
    <text evidence="3">The sequence shown here is derived from an EMBL/GenBank/DDBJ whole genome shotgun (WGS) entry which is preliminary data.</text>
</comment>
<sequence>MKNKTDKRIFSGQREDEEFLFVFRRHIISMRKGFYLFLGIFALSCLPTFIFMKFEMLYVALGGFIFGLVAFLYHFILWYFSIFIVSNQRIRQISQSGIFSHREMDLPLSKIQSINYEIPGMFGELFHFGTINIFTIVGDLEIKNVDKPSYVYNRLQDAMMSFSNKGDE</sequence>